<dbReference type="AlphaFoldDB" id="A0A9Q0FKX0"/>
<dbReference type="InterPro" id="IPR040381">
    <property type="entry name" value="At4g14450-like"/>
</dbReference>
<dbReference type="PANTHER" id="PTHR33912:SF5">
    <property type="entry name" value="F22G5.17"/>
    <property type="match status" value="1"/>
</dbReference>
<reference evidence="2" key="2">
    <citation type="journal article" date="2023" name="Plants (Basel)">
        <title>Annotation of the Turnera subulata (Passifloraceae) Draft Genome Reveals the S-Locus Evolved after the Divergence of Turneroideae from Passifloroideae in a Stepwise Manner.</title>
        <authorList>
            <person name="Henning P.M."/>
            <person name="Roalson E.H."/>
            <person name="Mir W."/>
            <person name="McCubbin A.G."/>
            <person name="Shore J.S."/>
        </authorList>
    </citation>
    <scope>NUCLEOTIDE SEQUENCE</scope>
    <source>
        <strain evidence="2">F60SS</strain>
    </source>
</reference>
<sequence length="151" mass="16851">MEDTFNNSNLENIFQRQIEVAAAKNSRNKIRKPPTRLQNQAPPCLEIDHIIRSSNPFNKAAASSPLTPIPLLSPLVVSPREGVEEFRFPVVFNNNHAAAEKGETPDPNNHNHNNNTNSNMMQHPALTGIYMEPSALFSLFQSKCVLVNHAQ</sequence>
<evidence type="ECO:0000256" key="1">
    <source>
        <dbReference type="SAM" id="MobiDB-lite"/>
    </source>
</evidence>
<protein>
    <submittedName>
        <fullName evidence="2">Uncharacterized protein</fullName>
    </submittedName>
</protein>
<dbReference type="EMBL" id="JAKUCV010005109">
    <property type="protein sequence ID" value="KAJ4832659.1"/>
    <property type="molecule type" value="Genomic_DNA"/>
</dbReference>
<dbReference type="OrthoDB" id="773117at2759"/>
<dbReference type="PANTHER" id="PTHR33912">
    <property type="entry name" value="OS01G0939400 PROTEIN"/>
    <property type="match status" value="1"/>
</dbReference>
<keyword evidence="3" id="KW-1185">Reference proteome</keyword>
<reference evidence="2" key="1">
    <citation type="submission" date="2022-02" db="EMBL/GenBank/DDBJ databases">
        <authorList>
            <person name="Henning P.M."/>
            <person name="McCubbin A.G."/>
            <person name="Shore J.S."/>
        </authorList>
    </citation>
    <scope>NUCLEOTIDE SEQUENCE</scope>
    <source>
        <strain evidence="2">F60SS</strain>
        <tissue evidence="2">Leaves</tissue>
    </source>
</reference>
<feature type="region of interest" description="Disordered" evidence="1">
    <location>
        <begin position="97"/>
        <end position="117"/>
    </location>
</feature>
<proteinExistence type="predicted"/>
<feature type="compositionally biased region" description="Low complexity" evidence="1">
    <location>
        <begin position="108"/>
        <end position="117"/>
    </location>
</feature>
<comment type="caution">
    <text evidence="2">The sequence shown here is derived from an EMBL/GenBank/DDBJ whole genome shotgun (WGS) entry which is preliminary data.</text>
</comment>
<dbReference type="Proteomes" id="UP001141552">
    <property type="component" value="Unassembled WGS sequence"/>
</dbReference>
<name>A0A9Q0FKX0_9ROSI</name>
<evidence type="ECO:0000313" key="3">
    <source>
        <dbReference type="Proteomes" id="UP001141552"/>
    </source>
</evidence>
<evidence type="ECO:0000313" key="2">
    <source>
        <dbReference type="EMBL" id="KAJ4832659.1"/>
    </source>
</evidence>
<organism evidence="2 3">
    <name type="scientific">Turnera subulata</name>
    <dbReference type="NCBI Taxonomy" id="218843"/>
    <lineage>
        <taxon>Eukaryota</taxon>
        <taxon>Viridiplantae</taxon>
        <taxon>Streptophyta</taxon>
        <taxon>Embryophyta</taxon>
        <taxon>Tracheophyta</taxon>
        <taxon>Spermatophyta</taxon>
        <taxon>Magnoliopsida</taxon>
        <taxon>eudicotyledons</taxon>
        <taxon>Gunneridae</taxon>
        <taxon>Pentapetalae</taxon>
        <taxon>rosids</taxon>
        <taxon>fabids</taxon>
        <taxon>Malpighiales</taxon>
        <taxon>Passifloraceae</taxon>
        <taxon>Turnera</taxon>
    </lineage>
</organism>
<accession>A0A9Q0FKX0</accession>
<gene>
    <name evidence="2" type="ORF">Tsubulata_043348</name>
</gene>